<evidence type="ECO:0000313" key="2">
    <source>
        <dbReference type="Proteomes" id="UP001597478"/>
    </source>
</evidence>
<dbReference type="Proteomes" id="UP001597478">
    <property type="component" value="Unassembled WGS sequence"/>
</dbReference>
<sequence length="114" mass="12570">MSERGVDLMAKASRQLEEVTAFFGRLDAADLSRPCADEGGDSAGETVGAVTVHMAEGYHHLGRFLQASGYVPAVPAAENRHEHGHGLPRPIRRIFLACWSAWLAERSRSVRWRT</sequence>
<name>A0ABW5WB50_9PSEU</name>
<protein>
    <recommendedName>
        <fullName evidence="3">DinB-like domain-containing protein</fullName>
    </recommendedName>
</protein>
<dbReference type="EMBL" id="JBHUOF010000017">
    <property type="protein sequence ID" value="MFD2800466.1"/>
    <property type="molecule type" value="Genomic_DNA"/>
</dbReference>
<comment type="caution">
    <text evidence="1">The sequence shown here is derived from an EMBL/GenBank/DDBJ whole genome shotgun (WGS) entry which is preliminary data.</text>
</comment>
<accession>A0ABW5WB50</accession>
<keyword evidence="2" id="KW-1185">Reference proteome</keyword>
<evidence type="ECO:0000313" key="1">
    <source>
        <dbReference type="EMBL" id="MFD2800466.1"/>
    </source>
</evidence>
<gene>
    <name evidence="1" type="ORF">ACFS2C_13765</name>
</gene>
<reference evidence="2" key="1">
    <citation type="journal article" date="2019" name="Int. J. Syst. Evol. Microbiol.">
        <title>The Global Catalogue of Microorganisms (GCM) 10K type strain sequencing project: providing services to taxonomists for standard genome sequencing and annotation.</title>
        <authorList>
            <consortium name="The Broad Institute Genomics Platform"/>
            <consortium name="The Broad Institute Genome Sequencing Center for Infectious Disease"/>
            <person name="Wu L."/>
            <person name="Ma J."/>
        </authorList>
    </citation>
    <scope>NUCLEOTIDE SEQUENCE [LARGE SCALE GENOMIC DNA]</scope>
    <source>
        <strain evidence="2">IBRC-M 10906</strain>
    </source>
</reference>
<dbReference type="RefSeq" id="WP_377392565.1">
    <property type="nucleotide sequence ID" value="NZ_JBHSAN010000030.1"/>
</dbReference>
<proteinExistence type="predicted"/>
<evidence type="ECO:0008006" key="3">
    <source>
        <dbReference type="Google" id="ProtNLM"/>
    </source>
</evidence>
<organism evidence="1 2">
    <name type="scientific">Prauserella oleivorans</name>
    <dbReference type="NCBI Taxonomy" id="1478153"/>
    <lineage>
        <taxon>Bacteria</taxon>
        <taxon>Bacillati</taxon>
        <taxon>Actinomycetota</taxon>
        <taxon>Actinomycetes</taxon>
        <taxon>Pseudonocardiales</taxon>
        <taxon>Pseudonocardiaceae</taxon>
        <taxon>Prauserella</taxon>
    </lineage>
</organism>